<dbReference type="InterPro" id="IPR008913">
    <property type="entry name" value="Znf_CHY"/>
</dbReference>
<keyword evidence="2" id="KW-0863">Zinc-finger</keyword>
<evidence type="ECO:0000256" key="3">
    <source>
        <dbReference type="ARBA" id="ARBA00022833"/>
    </source>
</evidence>
<comment type="caution">
    <text evidence="5">The sequence shown here is derived from an EMBL/GenBank/DDBJ whole genome shotgun (WGS) entry which is preliminary data.</text>
</comment>
<dbReference type="InterPro" id="IPR037274">
    <property type="entry name" value="Znf_CHY_sf"/>
</dbReference>
<dbReference type="Pfam" id="PF05495">
    <property type="entry name" value="zf-CHY"/>
    <property type="match status" value="1"/>
</dbReference>
<evidence type="ECO:0000313" key="6">
    <source>
        <dbReference type="EMBL" id="MDB0578945.1"/>
    </source>
</evidence>
<proteinExistence type="predicted"/>
<name>A0A0C2DP69_9STAP</name>
<protein>
    <submittedName>
        <fullName evidence="6">CHY zinc finger protein</fullName>
    </submittedName>
</protein>
<keyword evidence="1" id="KW-0479">Metal-binding</keyword>
<dbReference type="AlphaFoldDB" id="A0A0C2DP69"/>
<reference evidence="6" key="3">
    <citation type="submission" date="2020-04" db="EMBL/GenBank/DDBJ databases">
        <authorList>
            <person name="Tanveer F."/>
            <person name="Xie Y."/>
            <person name="Shinwari Z.K."/>
        </authorList>
    </citation>
    <scope>NUCLEOTIDE SEQUENCE</scope>
    <source>
        <strain evidence="6">MOSEL-ME25</strain>
    </source>
</reference>
<dbReference type="Proteomes" id="UP000527860">
    <property type="component" value="Unassembled WGS sequence"/>
</dbReference>
<evidence type="ECO:0000313" key="7">
    <source>
        <dbReference type="Proteomes" id="UP000031546"/>
    </source>
</evidence>
<dbReference type="InterPro" id="IPR016694">
    <property type="entry name" value="UCP017292"/>
</dbReference>
<dbReference type="EMBL" id="JXII01000001">
    <property type="protein sequence ID" value="KIH71813.1"/>
    <property type="molecule type" value="Genomic_DNA"/>
</dbReference>
<dbReference type="PANTHER" id="PTHR28082">
    <property type="entry name" value="ZINC FINGER PROTEIN"/>
    <property type="match status" value="1"/>
</dbReference>
<evidence type="ECO:0000313" key="5">
    <source>
        <dbReference type="EMBL" id="KIH71813.1"/>
    </source>
</evidence>
<keyword evidence="3" id="KW-0862">Zinc</keyword>
<feature type="domain" description="CHY-type" evidence="4">
    <location>
        <begin position="8"/>
        <end position="88"/>
    </location>
</feature>
<dbReference type="OrthoDB" id="882119at2"/>
<dbReference type="PIRSF" id="PIRSF017292">
    <property type="entry name" value="UCP017292_Znf_CHY"/>
    <property type="match status" value="1"/>
</dbReference>
<evidence type="ECO:0000259" key="4">
    <source>
        <dbReference type="PROSITE" id="PS51266"/>
    </source>
</evidence>
<gene>
    <name evidence="6" type="ORF">F7P68_0000150</name>
    <name evidence="5" type="ORF">SN16_00145</name>
</gene>
<reference evidence="8" key="2">
    <citation type="submission" date="2020-04" db="EMBL/GenBank/DDBJ databases">
        <title>Genome analysis and biological profiling of marine Cellulosimicrobium funkei MOSEL-ME6.</title>
        <authorList>
            <person name="Tanveer F."/>
            <person name="Xie Y."/>
            <person name="Shinwari Z.K."/>
        </authorList>
    </citation>
    <scope>NUCLEOTIDE SEQUENCE [LARGE SCALE GENOMIC DNA]</scope>
    <source>
        <strain evidence="8">MOSEL-ME25</strain>
    </source>
</reference>
<reference evidence="5 7" key="1">
    <citation type="submission" date="2015-01" db="EMBL/GenBank/DDBJ databases">
        <title>Genome sequences of high lactate-tolerant strain Salinicoccus roseus W12 with industrial interest.</title>
        <authorList>
            <person name="Wang H."/>
            <person name="Yu B."/>
        </authorList>
    </citation>
    <scope>NUCLEOTIDE SEQUENCE [LARGE SCALE GENOMIC DNA]</scope>
    <source>
        <strain evidence="5 7">W12</strain>
    </source>
</reference>
<evidence type="ECO:0000256" key="2">
    <source>
        <dbReference type="ARBA" id="ARBA00022771"/>
    </source>
</evidence>
<dbReference type="PROSITE" id="PS51266">
    <property type="entry name" value="ZF_CHY"/>
    <property type="match status" value="1"/>
</dbReference>
<dbReference type="GO" id="GO:0008270">
    <property type="term" value="F:zinc ion binding"/>
    <property type="evidence" value="ECO:0007669"/>
    <property type="project" value="UniProtKB-KW"/>
</dbReference>
<evidence type="ECO:0000256" key="1">
    <source>
        <dbReference type="ARBA" id="ARBA00022723"/>
    </source>
</evidence>
<organism evidence="5 7">
    <name type="scientific">Salinicoccus roseus</name>
    <dbReference type="NCBI Taxonomy" id="45670"/>
    <lineage>
        <taxon>Bacteria</taxon>
        <taxon>Bacillati</taxon>
        <taxon>Bacillota</taxon>
        <taxon>Bacilli</taxon>
        <taxon>Bacillales</taxon>
        <taxon>Staphylococcaceae</taxon>
        <taxon>Salinicoccus</taxon>
    </lineage>
</organism>
<dbReference type="SUPFAM" id="SSF161219">
    <property type="entry name" value="CHY zinc finger-like"/>
    <property type="match status" value="1"/>
</dbReference>
<evidence type="ECO:0000313" key="8">
    <source>
        <dbReference type="Proteomes" id="UP000527860"/>
    </source>
</evidence>
<dbReference type="Proteomes" id="UP000031546">
    <property type="component" value="Unassembled WGS sequence"/>
</dbReference>
<dbReference type="RefSeq" id="WP_040104590.1">
    <property type="nucleotide sequence ID" value="NZ_JABEVU030000001.1"/>
</dbReference>
<dbReference type="InterPro" id="IPR052604">
    <property type="entry name" value="Mito_Tim_assembly_helper"/>
</dbReference>
<dbReference type="STRING" id="45670.SN16_00145"/>
<sequence length="103" mass="12166">MPEVYGSIIDEQTRCVHYHSNEDIIAIKFRCCGRYYPCYRCHDDHEDHAIIPWGTDEYDAYAILCGVCRRAHTISEYMDTDRCLKCSSKFNEGCKHHHHIYFG</sequence>
<dbReference type="PANTHER" id="PTHR28082:SF1">
    <property type="entry name" value="HELPER OF TIM PROTEIN 13"/>
    <property type="match status" value="1"/>
</dbReference>
<reference evidence="6 8" key="4">
    <citation type="submission" date="2022-12" db="EMBL/GenBank/DDBJ databases">
        <title>Genome analysis and biological profiling of marine Salinicoccus roseus MOSEL-ME25.</title>
        <authorList>
            <person name="Mirza F.T."/>
            <person name="Xie Y."/>
            <person name="Shinwari Z.K."/>
        </authorList>
    </citation>
    <scope>NUCLEOTIDE SEQUENCE [LARGE SCALE GENOMIC DNA]</scope>
    <source>
        <strain evidence="6 8">MOSEL-ME25</strain>
    </source>
</reference>
<dbReference type="EMBL" id="JABEVU030000001">
    <property type="protein sequence ID" value="MDB0578945.1"/>
    <property type="molecule type" value="Genomic_DNA"/>
</dbReference>
<accession>A0A0C2DP69</accession>
<dbReference type="GeneID" id="77843948"/>
<keyword evidence="8" id="KW-1185">Reference proteome</keyword>